<accession>A0AAD1XNE2</accession>
<protein>
    <submittedName>
        <fullName evidence="1">Uncharacterized protein</fullName>
    </submittedName>
</protein>
<dbReference type="AlphaFoldDB" id="A0AAD1XNE2"/>
<evidence type="ECO:0000313" key="2">
    <source>
        <dbReference type="Proteomes" id="UP001295684"/>
    </source>
</evidence>
<sequence>MSEDFRTKAASHVLKRIKKREWCLKGSAYCVKRASPLRLKPIRKLPTLKLNNQEIREQILEKKFRQHKALNKIKQLGNNLSTKKSASGKISDILLSLGQKPIYAKYKKPTRSLNKNILRNQTSLSIKTLEHISSKSPIKCLRDLHREKLREYKSRILGSKEIAHNLSYEVEGSTKSSFGYKLHVYNSSFSDIDNPVFDTPGNSGQGKPKRAFDKKFLKLLKKKSKSFVANGNRNATFTRWTPMLIRGESSYE</sequence>
<proteinExistence type="predicted"/>
<gene>
    <name evidence="1" type="ORF">ECRASSUSDP1_LOCUS17344</name>
</gene>
<reference evidence="1" key="1">
    <citation type="submission" date="2023-07" db="EMBL/GenBank/DDBJ databases">
        <authorList>
            <consortium name="AG Swart"/>
            <person name="Singh M."/>
            <person name="Singh A."/>
            <person name="Seah K."/>
            <person name="Emmerich C."/>
        </authorList>
    </citation>
    <scope>NUCLEOTIDE SEQUENCE</scope>
    <source>
        <strain evidence="1">DP1</strain>
    </source>
</reference>
<dbReference type="Proteomes" id="UP001295684">
    <property type="component" value="Unassembled WGS sequence"/>
</dbReference>
<name>A0AAD1XNE2_EUPCR</name>
<comment type="caution">
    <text evidence="1">The sequence shown here is derived from an EMBL/GenBank/DDBJ whole genome shotgun (WGS) entry which is preliminary data.</text>
</comment>
<evidence type="ECO:0000313" key="1">
    <source>
        <dbReference type="EMBL" id="CAI2375976.1"/>
    </source>
</evidence>
<organism evidence="1 2">
    <name type="scientific">Euplotes crassus</name>
    <dbReference type="NCBI Taxonomy" id="5936"/>
    <lineage>
        <taxon>Eukaryota</taxon>
        <taxon>Sar</taxon>
        <taxon>Alveolata</taxon>
        <taxon>Ciliophora</taxon>
        <taxon>Intramacronucleata</taxon>
        <taxon>Spirotrichea</taxon>
        <taxon>Hypotrichia</taxon>
        <taxon>Euplotida</taxon>
        <taxon>Euplotidae</taxon>
        <taxon>Moneuplotes</taxon>
    </lineage>
</organism>
<keyword evidence="2" id="KW-1185">Reference proteome</keyword>
<dbReference type="EMBL" id="CAMPGE010017502">
    <property type="protein sequence ID" value="CAI2375976.1"/>
    <property type="molecule type" value="Genomic_DNA"/>
</dbReference>